<evidence type="ECO:0000313" key="2">
    <source>
        <dbReference type="EMBL" id="CAA9210767.1"/>
    </source>
</evidence>
<feature type="non-terminal residue" evidence="2">
    <location>
        <position position="1"/>
    </location>
</feature>
<dbReference type="AlphaFoldDB" id="A0A6J4H024"/>
<feature type="compositionally biased region" description="Low complexity" evidence="1">
    <location>
        <begin position="48"/>
        <end position="79"/>
    </location>
</feature>
<reference evidence="2" key="1">
    <citation type="submission" date="2020-02" db="EMBL/GenBank/DDBJ databases">
        <authorList>
            <person name="Meier V. D."/>
        </authorList>
    </citation>
    <scope>NUCLEOTIDE SEQUENCE</scope>
    <source>
        <strain evidence="2">AVDCRST_MAG41</strain>
    </source>
</reference>
<sequence length="209" mass="21504">ADHAGRGARGHQDRRPVDLPRVLGGRPGDPGLHQRTGQPRRDDGRAGGPARPDVARRAGPLAAGPVVGRPAPRGAAARRPGGGDRVGPALRTAGLAAPARPGRHPGDGGRAAADHRPAGRHPVPEHDPDGDALADRPGAGAPAALRRRPGDRVLRRGGGQHLPGDGAAARPPAPQLVRPGEFLERRRPGADRPVPARRRGRGHRAGDGL</sequence>
<protein>
    <submittedName>
        <fullName evidence="2">Uncharacterized protein</fullName>
    </submittedName>
</protein>
<feature type="compositionally biased region" description="Basic and acidic residues" evidence="1">
    <location>
        <begin position="104"/>
        <end position="129"/>
    </location>
</feature>
<dbReference type="EMBL" id="CADCTP010000001">
    <property type="protein sequence ID" value="CAA9210767.1"/>
    <property type="molecule type" value="Genomic_DNA"/>
</dbReference>
<feature type="compositionally biased region" description="Basic and acidic residues" evidence="1">
    <location>
        <begin position="181"/>
        <end position="190"/>
    </location>
</feature>
<proteinExistence type="predicted"/>
<evidence type="ECO:0000256" key="1">
    <source>
        <dbReference type="SAM" id="MobiDB-lite"/>
    </source>
</evidence>
<gene>
    <name evidence="2" type="ORF">AVDCRST_MAG41-282</name>
</gene>
<feature type="compositionally biased region" description="Low complexity" evidence="1">
    <location>
        <begin position="135"/>
        <end position="144"/>
    </location>
</feature>
<organism evidence="2">
    <name type="scientific">uncultured Mycobacteriales bacterium</name>
    <dbReference type="NCBI Taxonomy" id="581187"/>
    <lineage>
        <taxon>Bacteria</taxon>
        <taxon>Bacillati</taxon>
        <taxon>Actinomycetota</taxon>
        <taxon>Actinomycetes</taxon>
        <taxon>Mycobacteriales</taxon>
        <taxon>environmental samples</taxon>
    </lineage>
</organism>
<accession>A0A6J4H024</accession>
<name>A0A6J4H024_9ACTN</name>
<feature type="non-terminal residue" evidence="2">
    <location>
        <position position="209"/>
    </location>
</feature>
<feature type="region of interest" description="Disordered" evidence="1">
    <location>
        <begin position="1"/>
        <end position="209"/>
    </location>
</feature>
<feature type="compositionally biased region" description="Basic and acidic residues" evidence="1">
    <location>
        <begin position="1"/>
        <end position="18"/>
    </location>
</feature>